<organism evidence="1">
    <name type="scientific">mine drainage metagenome</name>
    <dbReference type="NCBI Taxonomy" id="410659"/>
    <lineage>
        <taxon>unclassified sequences</taxon>
        <taxon>metagenomes</taxon>
        <taxon>ecological metagenomes</taxon>
    </lineage>
</organism>
<proteinExistence type="predicted"/>
<comment type="caution">
    <text evidence="1">The sequence shown here is derived from an EMBL/GenBank/DDBJ whole genome shotgun (WGS) entry which is preliminary data.</text>
</comment>
<name>A0A1J5P1X6_9ZZZZ</name>
<dbReference type="EMBL" id="MLJW01007617">
    <property type="protein sequence ID" value="OIQ65066.1"/>
    <property type="molecule type" value="Genomic_DNA"/>
</dbReference>
<protein>
    <submittedName>
        <fullName evidence="1">Uncharacterized protein</fullName>
    </submittedName>
</protein>
<evidence type="ECO:0000313" key="1">
    <source>
        <dbReference type="EMBL" id="OIQ65066.1"/>
    </source>
</evidence>
<dbReference type="AlphaFoldDB" id="A0A1J5P1X6"/>
<gene>
    <name evidence="1" type="ORF">GALL_533770</name>
</gene>
<reference evidence="1" key="1">
    <citation type="submission" date="2016-10" db="EMBL/GenBank/DDBJ databases">
        <title>Sequence of Gallionella enrichment culture.</title>
        <authorList>
            <person name="Poehlein A."/>
            <person name="Muehling M."/>
            <person name="Daniel R."/>
        </authorList>
    </citation>
    <scope>NUCLEOTIDE SEQUENCE</scope>
</reference>
<accession>A0A1J5P1X6</accession>
<sequence>MLPRRLFVFRLLQIVRQNHRGDPALTLGNADRPIDQVAHLRRHTGLHHERAGHVLEHALQVEFLLIVPTHRRPRLLSRNGHHRHVVHAGVVKAGDQVRRTRP</sequence>